<reference evidence="1 2" key="1">
    <citation type="submission" date="2018-01" db="EMBL/GenBank/DDBJ databases">
        <title>A novel member of the phylum Bacteroidetes isolated from glacier ice.</title>
        <authorList>
            <person name="Liu Q."/>
            <person name="Xin Y.-H."/>
        </authorList>
    </citation>
    <scope>NUCLEOTIDE SEQUENCE [LARGE SCALE GENOMIC DNA]</scope>
    <source>
        <strain evidence="1 2">RB1R16</strain>
    </source>
</reference>
<proteinExistence type="predicted"/>
<name>A0A2S7SUZ1_9BACT</name>
<dbReference type="RefSeq" id="WP_105039466.1">
    <property type="nucleotide sequence ID" value="NZ_PPSL01000003.1"/>
</dbReference>
<dbReference type="EMBL" id="PPSL01000003">
    <property type="protein sequence ID" value="PQJ10739.1"/>
    <property type="molecule type" value="Genomic_DNA"/>
</dbReference>
<dbReference type="Proteomes" id="UP000239872">
    <property type="component" value="Unassembled WGS sequence"/>
</dbReference>
<accession>A0A2S7SUZ1</accession>
<comment type="caution">
    <text evidence="1">The sequence shown here is derived from an EMBL/GenBank/DDBJ whole genome shotgun (WGS) entry which is preliminary data.</text>
</comment>
<evidence type="ECO:0000313" key="2">
    <source>
        <dbReference type="Proteomes" id="UP000239872"/>
    </source>
</evidence>
<dbReference type="AlphaFoldDB" id="A0A2S7SUZ1"/>
<organism evidence="1 2">
    <name type="scientific">Flavipsychrobacter stenotrophus</name>
    <dbReference type="NCBI Taxonomy" id="2077091"/>
    <lineage>
        <taxon>Bacteria</taxon>
        <taxon>Pseudomonadati</taxon>
        <taxon>Bacteroidota</taxon>
        <taxon>Chitinophagia</taxon>
        <taxon>Chitinophagales</taxon>
        <taxon>Chitinophagaceae</taxon>
        <taxon>Flavipsychrobacter</taxon>
    </lineage>
</organism>
<gene>
    <name evidence="1" type="ORF">CJD36_012270</name>
</gene>
<keyword evidence="2" id="KW-1185">Reference proteome</keyword>
<evidence type="ECO:0000313" key="1">
    <source>
        <dbReference type="EMBL" id="PQJ10739.1"/>
    </source>
</evidence>
<sequence length="202" mass="22984">MTATLSPDIITAIAQKLSNQILAFQSAIETRPEGQQFPTPQEANQQHKLITCLLRLIKQPIKARKEHLHQPGDVEALASWAKAPEKILTSPEGTESDSLQTTRQQVQKNTCTAVTQRDFEQYGHQLGKGIFANLTDKTTIKFNGRYVNARWLEYNLYQYCLPLEQRYFIEDARDVIAYVAASDMREKVKEFFVLKAARNIAA</sequence>
<protein>
    <submittedName>
        <fullName evidence="1">Uncharacterized protein</fullName>
    </submittedName>
</protein>